<dbReference type="Gene3D" id="3.40.50.1820">
    <property type="entry name" value="alpha/beta hydrolase"/>
    <property type="match status" value="1"/>
</dbReference>
<dbReference type="Proteomes" id="UP000199548">
    <property type="component" value="Unassembled WGS sequence"/>
</dbReference>
<evidence type="ECO:0000313" key="2">
    <source>
        <dbReference type="Proteomes" id="UP000199548"/>
    </source>
</evidence>
<reference evidence="1 2" key="1">
    <citation type="submission" date="2016-10" db="EMBL/GenBank/DDBJ databases">
        <authorList>
            <person name="de Groot N.N."/>
        </authorList>
    </citation>
    <scope>NUCLEOTIDE SEQUENCE [LARGE SCALE GENOMIC DNA]</scope>
    <source>
        <strain evidence="1 2">LMG 23650</strain>
    </source>
</reference>
<sequence>MQGTHDSQHPSLTGSSNIRQIQRHPRGLVTHIGLGVAALTAALALTGCNDDITTPADQPFVDNTAYSSKAGDGLAAAQVNEHAAVMHHQWSANGTTVNYTTTMGHLTASDPGGNAEASMSYVAYTAPSADGSPRPVTFVYNGGPGSSSVWLRLGSFAPTRVATPDPLLTGWPNFPIVDNQESLIATTDLVYIDPPGTGLSEAIQPNTNKTFWGTDPDVSVMRDFIRRYLTANNRASSPIYLYGESYGTPRTDMLALSLESAGVHLTGIVLQSSILNYMASTGDTSAGSIPSYAAVAAYFNQVSPSPTNLGAYTQQIQSFVTGQYAQIVQYSTANPQVVIDAATLASWSGQTGLTNAALSGYFQYYYDTEASPGQTVLVPGSTIGRYDGRVILPNSDPRLASDNDPSDILINTPFTNALATQMPGYLGYTAPNATFSLLNDDIIGVWNFSHGGQPQPDTIPDLLAALTLNPQLKVLSENGYHDLATPYFETEKELARLQTVPGLNPNIQLTFYQGGHMIYLDNVARPKMQADLVSYYQNKPLTASLSLAQLSAPWTDEHPANTATTVAAMKATVKAAAR</sequence>
<keyword evidence="2" id="KW-1185">Reference proteome</keyword>
<protein>
    <submittedName>
        <fullName evidence="1">Carboxypeptidase C (Cathepsin A)</fullName>
    </submittedName>
</protein>
<keyword evidence="1" id="KW-0121">Carboxypeptidase</keyword>
<gene>
    <name evidence="1" type="ORF">SAMN05192543_101196</name>
</gene>
<organism evidence="1 2">
    <name type="scientific">Paraburkholderia megapolitana</name>
    <dbReference type="NCBI Taxonomy" id="420953"/>
    <lineage>
        <taxon>Bacteria</taxon>
        <taxon>Pseudomonadati</taxon>
        <taxon>Pseudomonadota</taxon>
        <taxon>Betaproteobacteria</taxon>
        <taxon>Burkholderiales</taxon>
        <taxon>Burkholderiaceae</taxon>
        <taxon>Paraburkholderia</taxon>
    </lineage>
</organism>
<name>A0A1I3DA88_9BURK</name>
<dbReference type="EMBL" id="FOQU01000001">
    <property type="protein sequence ID" value="SFH83650.1"/>
    <property type="molecule type" value="Genomic_DNA"/>
</dbReference>
<keyword evidence="1" id="KW-0645">Protease</keyword>
<evidence type="ECO:0000313" key="1">
    <source>
        <dbReference type="EMBL" id="SFH83650.1"/>
    </source>
</evidence>
<dbReference type="InterPro" id="IPR001563">
    <property type="entry name" value="Peptidase_S10"/>
</dbReference>
<dbReference type="Pfam" id="PF00450">
    <property type="entry name" value="Peptidase_S10"/>
    <property type="match status" value="1"/>
</dbReference>
<proteinExistence type="predicted"/>
<dbReference type="OrthoDB" id="9770107at2"/>
<dbReference type="SUPFAM" id="SSF53474">
    <property type="entry name" value="alpha/beta-Hydrolases"/>
    <property type="match status" value="1"/>
</dbReference>
<dbReference type="AlphaFoldDB" id="A0A1I3DA88"/>
<dbReference type="GO" id="GO:0006508">
    <property type="term" value="P:proteolysis"/>
    <property type="evidence" value="ECO:0007669"/>
    <property type="project" value="InterPro"/>
</dbReference>
<dbReference type="InterPro" id="IPR029058">
    <property type="entry name" value="AB_hydrolase_fold"/>
</dbReference>
<keyword evidence="1" id="KW-0378">Hydrolase</keyword>
<dbReference type="RefSeq" id="WP_143097997.1">
    <property type="nucleotide sequence ID" value="NZ_CP041743.1"/>
</dbReference>
<dbReference type="GO" id="GO:0004185">
    <property type="term" value="F:serine-type carboxypeptidase activity"/>
    <property type="evidence" value="ECO:0007669"/>
    <property type="project" value="InterPro"/>
</dbReference>
<accession>A0A1I3DA88</accession>